<dbReference type="PIRSF" id="PIRSF005426">
    <property type="entry name" value="Frp"/>
    <property type="match status" value="1"/>
</dbReference>
<dbReference type="AlphaFoldDB" id="A0A1T2X2B0"/>
<evidence type="ECO:0000256" key="2">
    <source>
        <dbReference type="ARBA" id="ARBA00022630"/>
    </source>
</evidence>
<sequence>MNSTIDTILGHYSIRDFEDRPLTTEQIRVLVQSAQAASTSSYVQAYSIIGVSDPDLRAQLAELTGRQSHVSKTGQFFVFVADLAKHHEIAKSHHVDDDALHSTEKMLVAVIDASLAAQNMAIAAESMGLGICYIGGIRNHLQQVSELLKIPDYAVPLFGLTVGIPTHASKPKQRLPIELVYHENMYDLKTIDDYKSYDADIKAYYEQRTQGARVEGWTDQMAKYIQKPTRLDLKAFLESKHFGLK</sequence>
<proteinExistence type="inferred from homology"/>
<evidence type="ECO:0000313" key="8">
    <source>
        <dbReference type="Proteomes" id="UP000190188"/>
    </source>
</evidence>
<dbReference type="InterPro" id="IPR016446">
    <property type="entry name" value="Flavin_OxRdtase_Frp"/>
</dbReference>
<dbReference type="CDD" id="cd02146">
    <property type="entry name" value="NfsA-like"/>
    <property type="match status" value="1"/>
</dbReference>
<accession>A0A1T2X2B0</accession>
<dbReference type="SUPFAM" id="SSF55469">
    <property type="entry name" value="FMN-dependent nitroreductase-like"/>
    <property type="match status" value="1"/>
</dbReference>
<keyword evidence="2 5" id="KW-0285">Flavoprotein</keyword>
<keyword evidence="5" id="KW-0521">NADP</keyword>
<dbReference type="Pfam" id="PF00881">
    <property type="entry name" value="Nitroreductase"/>
    <property type="match status" value="1"/>
</dbReference>
<dbReference type="STRING" id="1324314.BVG16_26845"/>
<evidence type="ECO:0000259" key="6">
    <source>
        <dbReference type="Pfam" id="PF00881"/>
    </source>
</evidence>
<organism evidence="7 8">
    <name type="scientific">Paenibacillus selenitireducens</name>
    <dbReference type="NCBI Taxonomy" id="1324314"/>
    <lineage>
        <taxon>Bacteria</taxon>
        <taxon>Bacillati</taxon>
        <taxon>Bacillota</taxon>
        <taxon>Bacilli</taxon>
        <taxon>Bacillales</taxon>
        <taxon>Paenibacillaceae</taxon>
        <taxon>Paenibacillus</taxon>
    </lineage>
</organism>
<evidence type="ECO:0000256" key="4">
    <source>
        <dbReference type="ARBA" id="ARBA00023002"/>
    </source>
</evidence>
<name>A0A1T2X2B0_9BACL</name>
<dbReference type="NCBIfam" id="NF008033">
    <property type="entry name" value="PRK10765.1"/>
    <property type="match status" value="1"/>
</dbReference>
<keyword evidence="4 5" id="KW-0560">Oxidoreductase</keyword>
<reference evidence="7 8" key="1">
    <citation type="submission" date="2017-01" db="EMBL/GenBank/DDBJ databases">
        <title>Genome analysis of Paenibacillus selenitrireducens ES3-24.</title>
        <authorList>
            <person name="Xu D."/>
            <person name="Yao R."/>
            <person name="Zheng S."/>
        </authorList>
    </citation>
    <scope>NUCLEOTIDE SEQUENCE [LARGE SCALE GENOMIC DNA]</scope>
    <source>
        <strain evidence="7 8">ES3-24</strain>
    </source>
</reference>
<comment type="caution">
    <text evidence="7">The sequence shown here is derived from an EMBL/GenBank/DDBJ whole genome shotgun (WGS) entry which is preliminary data.</text>
</comment>
<dbReference type="EMBL" id="MSZX01000014">
    <property type="protein sequence ID" value="OPA73713.1"/>
    <property type="molecule type" value="Genomic_DNA"/>
</dbReference>
<evidence type="ECO:0000256" key="3">
    <source>
        <dbReference type="ARBA" id="ARBA00022643"/>
    </source>
</evidence>
<dbReference type="InterPro" id="IPR000415">
    <property type="entry name" value="Nitroreductase-like"/>
</dbReference>
<dbReference type="Proteomes" id="UP000190188">
    <property type="component" value="Unassembled WGS sequence"/>
</dbReference>
<evidence type="ECO:0000256" key="5">
    <source>
        <dbReference type="PIRNR" id="PIRNR005426"/>
    </source>
</evidence>
<keyword evidence="8" id="KW-1185">Reference proteome</keyword>
<dbReference type="Gene3D" id="3.40.109.10">
    <property type="entry name" value="NADH Oxidase"/>
    <property type="match status" value="1"/>
</dbReference>
<dbReference type="OrthoDB" id="9775805at2"/>
<evidence type="ECO:0000313" key="7">
    <source>
        <dbReference type="EMBL" id="OPA73713.1"/>
    </source>
</evidence>
<comment type="similarity">
    <text evidence="1 5">Belongs to the flavin oxidoreductase frp family.</text>
</comment>
<dbReference type="GO" id="GO:0016491">
    <property type="term" value="F:oxidoreductase activity"/>
    <property type="evidence" value="ECO:0007669"/>
    <property type="project" value="UniProtKB-UniRule"/>
</dbReference>
<dbReference type="PANTHER" id="PTHR43425:SF3">
    <property type="entry name" value="NADPH-DEPENDENT OXIDOREDUCTASE"/>
    <property type="match status" value="1"/>
</dbReference>
<feature type="domain" description="Nitroreductase" evidence="6">
    <location>
        <begin position="9"/>
        <end position="163"/>
    </location>
</feature>
<gene>
    <name evidence="7" type="ORF">BVG16_26845</name>
</gene>
<dbReference type="InterPro" id="IPR029479">
    <property type="entry name" value="Nitroreductase"/>
</dbReference>
<dbReference type="PANTHER" id="PTHR43425">
    <property type="entry name" value="OXYGEN-INSENSITIVE NADPH NITROREDUCTASE"/>
    <property type="match status" value="1"/>
</dbReference>
<evidence type="ECO:0000256" key="1">
    <source>
        <dbReference type="ARBA" id="ARBA00008366"/>
    </source>
</evidence>
<protein>
    <submittedName>
        <fullName evidence="7">Nitroreductase A</fullName>
    </submittedName>
</protein>
<keyword evidence="3 5" id="KW-0288">FMN</keyword>
<dbReference type="RefSeq" id="WP_078502279.1">
    <property type="nucleotide sequence ID" value="NZ_MSZX01000014.1"/>
</dbReference>